<dbReference type="AlphaFoldDB" id="A0AAD5DD14"/>
<feature type="coiled-coil region" evidence="1">
    <location>
        <begin position="34"/>
        <end position="64"/>
    </location>
</feature>
<evidence type="ECO:0000256" key="1">
    <source>
        <dbReference type="SAM" id="Coils"/>
    </source>
</evidence>
<comment type="caution">
    <text evidence="3">The sequence shown here is derived from an EMBL/GenBank/DDBJ whole genome shotgun (WGS) entry which is preliminary data.</text>
</comment>
<sequence>DYDIIVKLHNLNVCQVKSQVRITPAHTKLEGALIQARQRKTQILVEQMEELRRKERELGDINKHLRMKVSHEMSTGYRAQLPCPWNSGVSPGNKLQQHIPNAPISFQSHGLSTRTHLANRVQSVYARGRTISSEEHGW</sequence>
<accession>A0AAD5DD14</accession>
<feature type="domain" description="K-box" evidence="2">
    <location>
        <begin position="28"/>
        <end position="69"/>
    </location>
</feature>
<gene>
    <name evidence="3" type="ORF">M8C21_032255</name>
</gene>
<evidence type="ECO:0000259" key="2">
    <source>
        <dbReference type="Pfam" id="PF01486"/>
    </source>
</evidence>
<dbReference type="Proteomes" id="UP001206925">
    <property type="component" value="Unassembled WGS sequence"/>
</dbReference>
<dbReference type="GO" id="GO:0003700">
    <property type="term" value="F:DNA-binding transcription factor activity"/>
    <property type="evidence" value="ECO:0007669"/>
    <property type="project" value="InterPro"/>
</dbReference>
<keyword evidence="4" id="KW-1185">Reference proteome</keyword>
<dbReference type="GO" id="GO:0005634">
    <property type="term" value="C:nucleus"/>
    <property type="evidence" value="ECO:0007669"/>
    <property type="project" value="InterPro"/>
</dbReference>
<dbReference type="InterPro" id="IPR002487">
    <property type="entry name" value="TF_Kbox"/>
</dbReference>
<dbReference type="EMBL" id="JAMZMK010000142">
    <property type="protein sequence ID" value="KAI7757264.1"/>
    <property type="molecule type" value="Genomic_DNA"/>
</dbReference>
<evidence type="ECO:0000313" key="4">
    <source>
        <dbReference type="Proteomes" id="UP001206925"/>
    </source>
</evidence>
<name>A0AAD5DD14_AMBAR</name>
<keyword evidence="1" id="KW-0175">Coiled coil</keyword>
<reference evidence="3" key="1">
    <citation type="submission" date="2022-06" db="EMBL/GenBank/DDBJ databases">
        <title>Uncovering the hologenomic basis of an extraordinary plant invasion.</title>
        <authorList>
            <person name="Bieker V.C."/>
            <person name="Martin M.D."/>
            <person name="Gilbert T."/>
            <person name="Hodgins K."/>
            <person name="Battlay P."/>
            <person name="Petersen B."/>
            <person name="Wilson J."/>
        </authorList>
    </citation>
    <scope>NUCLEOTIDE SEQUENCE</scope>
    <source>
        <strain evidence="3">AA19_3_7</strain>
        <tissue evidence="3">Leaf</tissue>
    </source>
</reference>
<organism evidence="3 4">
    <name type="scientific">Ambrosia artemisiifolia</name>
    <name type="common">Common ragweed</name>
    <dbReference type="NCBI Taxonomy" id="4212"/>
    <lineage>
        <taxon>Eukaryota</taxon>
        <taxon>Viridiplantae</taxon>
        <taxon>Streptophyta</taxon>
        <taxon>Embryophyta</taxon>
        <taxon>Tracheophyta</taxon>
        <taxon>Spermatophyta</taxon>
        <taxon>Magnoliopsida</taxon>
        <taxon>eudicotyledons</taxon>
        <taxon>Gunneridae</taxon>
        <taxon>Pentapetalae</taxon>
        <taxon>asterids</taxon>
        <taxon>campanulids</taxon>
        <taxon>Asterales</taxon>
        <taxon>Asteraceae</taxon>
        <taxon>Asteroideae</taxon>
        <taxon>Heliantheae alliance</taxon>
        <taxon>Heliantheae</taxon>
        <taxon>Ambrosia</taxon>
    </lineage>
</organism>
<feature type="non-terminal residue" evidence="3">
    <location>
        <position position="1"/>
    </location>
</feature>
<evidence type="ECO:0000313" key="3">
    <source>
        <dbReference type="EMBL" id="KAI7757264.1"/>
    </source>
</evidence>
<proteinExistence type="predicted"/>
<dbReference type="Pfam" id="PF01486">
    <property type="entry name" value="K-box"/>
    <property type="match status" value="1"/>
</dbReference>
<protein>
    <recommendedName>
        <fullName evidence="2">K-box domain-containing protein</fullName>
    </recommendedName>
</protein>